<accession>A0A163CRP7</accession>
<dbReference type="EMBL" id="LQRT01000002">
    <property type="protein sequence ID" value="KZS42693.1"/>
    <property type="molecule type" value="Genomic_DNA"/>
</dbReference>
<dbReference type="AlphaFoldDB" id="A0A163CRP7"/>
<evidence type="ECO:0000313" key="1">
    <source>
        <dbReference type="EMBL" id="KZS42693.1"/>
    </source>
</evidence>
<keyword evidence="2" id="KW-1185">Reference proteome</keyword>
<organism evidence="1 2">
    <name type="scientific">Aquimarina aggregata</name>
    <dbReference type="NCBI Taxonomy" id="1642818"/>
    <lineage>
        <taxon>Bacteria</taxon>
        <taxon>Pseudomonadati</taxon>
        <taxon>Bacteroidota</taxon>
        <taxon>Flavobacteriia</taxon>
        <taxon>Flavobacteriales</taxon>
        <taxon>Flavobacteriaceae</taxon>
        <taxon>Aquimarina</taxon>
    </lineage>
</organism>
<protein>
    <recommendedName>
        <fullName evidence="3">SnoaL-like domain-containing protein</fullName>
    </recommendedName>
</protein>
<proteinExistence type="predicted"/>
<dbReference type="Gene3D" id="3.10.450.50">
    <property type="match status" value="2"/>
</dbReference>
<name>A0A163CRP7_9FLAO</name>
<reference evidence="1 2" key="1">
    <citation type="submission" date="2016-01" db="EMBL/GenBank/DDBJ databases">
        <title>The draft genome sequence of Aquimarina sp. RZW4-3-2.</title>
        <authorList>
            <person name="Wang Y."/>
        </authorList>
    </citation>
    <scope>NUCLEOTIDE SEQUENCE [LARGE SCALE GENOMIC DNA]</scope>
    <source>
        <strain evidence="1 2">RZW4-3-2</strain>
    </source>
</reference>
<sequence length="252" mass="28642">MTQSKNNKQIILDFYKNVIGLIDLDYADKIVTENYIQHNPMVKTGKKGFLEAISFLKQLPKPENPVKPFIRILSDNEYVAAHLQVAIADEQKVVLDLFRIENGLIAEHWDAIKTKSVSSANGNPEVEGTMTIKNLENTSSNKSIIDQYSKAILLNRDFSLISNYVSKDIIQHHPKIKNGLQSLTQYYSNVFITKVHKIIGEGNFILTQSSGIVDSKPSVIYDIYRLQNLMIEEHWSIDQPIPEKMAHNNGMI</sequence>
<dbReference type="SUPFAM" id="SSF54427">
    <property type="entry name" value="NTF2-like"/>
    <property type="match status" value="2"/>
</dbReference>
<dbReference type="Proteomes" id="UP000076715">
    <property type="component" value="Unassembled WGS sequence"/>
</dbReference>
<dbReference type="OrthoDB" id="9812089at2"/>
<dbReference type="RefSeq" id="WP_066310874.1">
    <property type="nucleotide sequence ID" value="NZ_LQRT01000002.1"/>
</dbReference>
<dbReference type="InterPro" id="IPR032710">
    <property type="entry name" value="NTF2-like_dom_sf"/>
</dbReference>
<evidence type="ECO:0008006" key="3">
    <source>
        <dbReference type="Google" id="ProtNLM"/>
    </source>
</evidence>
<comment type="caution">
    <text evidence="1">The sequence shown here is derived from an EMBL/GenBank/DDBJ whole genome shotgun (WGS) entry which is preliminary data.</text>
</comment>
<gene>
    <name evidence="1" type="ORF">AWE51_04380</name>
</gene>
<evidence type="ECO:0000313" key="2">
    <source>
        <dbReference type="Proteomes" id="UP000076715"/>
    </source>
</evidence>